<dbReference type="CDD" id="cd03426">
    <property type="entry name" value="NUDIX_CoAse_Nudt7"/>
    <property type="match status" value="1"/>
</dbReference>
<dbReference type="STRING" id="1522189.A0A316VRJ3"/>
<sequence length="631" mass="68214">MASPLSPLLPRLAHALSRISTTTARTIASPPTQPRRASVALLLRVRPCAEDEQRLSEEYDADGLPLPGSEGARMLLEGASGIDSARPASSEEKSESASRLQPSQVDLDAMAQSSQLGESFTSSLLPDQSTTLSQTAASALPSDAGLGASSFTDVGSDVDSSRITAGSANVTEGARSHRNAASTSASASASASQRLSASSTDAGAAESKSTGTAPNVPQTLNTFFDLSWVKRGTPELLYIKRSARQGDKWSAHVAFPGGRREEGDENGLYTAMRETWEEVGLDLAESEFLSIGQLDDREITTSLGKRLLMVLSPYVFLQTSPFSPLPELQETEVASAHWISLDLLYTPKPKWGLTSVDIASRLAPKSPAVRWALRALVGKMDFRCILLPNKPVATAEGEEEDSAFDKDLAESRKEKGDVGEGDAGQRPELRLWGLTLGMTLDLLAHMSTLPATGLRTHHSFTPEGLPSSQHTESDEMEAVLSQTETLPNLNQLLRDPRQSAATIWSVLRDELHLTPPPQASALAPSMTSVFPRFSYPDVNFWIWVFGWRYRAVVRGWERALSQGSERRVNWSGTALGAFYSAVRRALVVAILLRALGFASVASLLGWLSARRVSRRRRGLDGLGLDEFWGAD</sequence>
<dbReference type="AlphaFoldDB" id="A0A316VRJ3"/>
<evidence type="ECO:0000256" key="1">
    <source>
        <dbReference type="SAM" id="MobiDB-lite"/>
    </source>
</evidence>
<dbReference type="RefSeq" id="XP_025367377.1">
    <property type="nucleotide sequence ID" value="XM_025511169.1"/>
</dbReference>
<dbReference type="Proteomes" id="UP000245783">
    <property type="component" value="Unassembled WGS sequence"/>
</dbReference>
<dbReference type="InterPro" id="IPR045121">
    <property type="entry name" value="CoAse"/>
</dbReference>
<dbReference type="SUPFAM" id="SSF55811">
    <property type="entry name" value="Nudix"/>
    <property type="match status" value="1"/>
</dbReference>
<dbReference type="PANTHER" id="PTHR12992">
    <property type="entry name" value="NUDIX HYDROLASE"/>
    <property type="match status" value="1"/>
</dbReference>
<protein>
    <recommendedName>
        <fullName evidence="3">Nudix hydrolase domain-containing protein</fullName>
    </recommendedName>
</protein>
<keyword evidence="2" id="KW-0812">Transmembrane</keyword>
<dbReference type="PROSITE" id="PS51462">
    <property type="entry name" value="NUDIX"/>
    <property type="match status" value="1"/>
</dbReference>
<dbReference type="Gene3D" id="3.90.79.10">
    <property type="entry name" value="Nucleoside Triphosphate Pyrophosphohydrolase"/>
    <property type="match status" value="1"/>
</dbReference>
<evidence type="ECO:0000256" key="2">
    <source>
        <dbReference type="SAM" id="Phobius"/>
    </source>
</evidence>
<accession>A0A316VRJ3</accession>
<feature type="compositionally biased region" description="Polar residues" evidence="1">
    <location>
        <begin position="207"/>
        <end position="216"/>
    </location>
</feature>
<feature type="region of interest" description="Disordered" evidence="1">
    <location>
        <begin position="168"/>
        <end position="216"/>
    </location>
</feature>
<evidence type="ECO:0000313" key="4">
    <source>
        <dbReference type="EMBL" id="PWN40217.1"/>
    </source>
</evidence>
<reference evidence="4 5" key="1">
    <citation type="journal article" date="2018" name="Mol. Biol. Evol.">
        <title>Broad Genomic Sampling Reveals a Smut Pathogenic Ancestry of the Fungal Clade Ustilaginomycotina.</title>
        <authorList>
            <person name="Kijpornyongpan T."/>
            <person name="Mondo S.J."/>
            <person name="Barry K."/>
            <person name="Sandor L."/>
            <person name="Lee J."/>
            <person name="Lipzen A."/>
            <person name="Pangilinan J."/>
            <person name="LaButti K."/>
            <person name="Hainaut M."/>
            <person name="Henrissat B."/>
            <person name="Grigoriev I.V."/>
            <person name="Spatafora J.W."/>
            <person name="Aime M.C."/>
        </authorList>
    </citation>
    <scope>NUCLEOTIDE SEQUENCE [LARGE SCALE GENOMIC DNA]</scope>
    <source>
        <strain evidence="4 5">MCA 4658</strain>
    </source>
</reference>
<dbReference type="EMBL" id="KZ819425">
    <property type="protein sequence ID" value="PWN40217.1"/>
    <property type="molecule type" value="Genomic_DNA"/>
</dbReference>
<keyword evidence="5" id="KW-1185">Reference proteome</keyword>
<dbReference type="InParanoid" id="A0A316VRJ3"/>
<keyword evidence="2" id="KW-1133">Transmembrane helix</keyword>
<dbReference type="PANTHER" id="PTHR12992:SF44">
    <property type="entry name" value="NUDIX HYDROLASE DOMAIN-CONTAINING PROTEIN"/>
    <property type="match status" value="1"/>
</dbReference>
<evidence type="ECO:0000259" key="3">
    <source>
        <dbReference type="PROSITE" id="PS51462"/>
    </source>
</evidence>
<keyword evidence="2" id="KW-0472">Membrane</keyword>
<feature type="compositionally biased region" description="Low complexity" evidence="1">
    <location>
        <begin position="179"/>
        <end position="199"/>
    </location>
</feature>
<dbReference type="InterPro" id="IPR015797">
    <property type="entry name" value="NUDIX_hydrolase-like_dom_sf"/>
</dbReference>
<gene>
    <name evidence="4" type="ORF">IE81DRAFT_235470</name>
</gene>
<feature type="region of interest" description="Disordered" evidence="1">
    <location>
        <begin position="52"/>
        <end position="71"/>
    </location>
</feature>
<name>A0A316VRJ3_9BASI</name>
<dbReference type="InterPro" id="IPR000086">
    <property type="entry name" value="NUDIX_hydrolase_dom"/>
</dbReference>
<feature type="transmembrane region" description="Helical" evidence="2">
    <location>
        <begin position="585"/>
        <end position="607"/>
    </location>
</feature>
<dbReference type="GO" id="GO:0010945">
    <property type="term" value="F:coenzyme A diphosphatase activity"/>
    <property type="evidence" value="ECO:0007669"/>
    <property type="project" value="InterPro"/>
</dbReference>
<feature type="region of interest" description="Disordered" evidence="1">
    <location>
        <begin position="82"/>
        <end position="104"/>
    </location>
</feature>
<dbReference type="OrthoDB" id="70823at2759"/>
<feature type="domain" description="Nudix hydrolase" evidence="3">
    <location>
        <begin position="214"/>
        <end position="366"/>
    </location>
</feature>
<organism evidence="4 5">
    <name type="scientific">Ceraceosorus guamensis</name>
    <dbReference type="NCBI Taxonomy" id="1522189"/>
    <lineage>
        <taxon>Eukaryota</taxon>
        <taxon>Fungi</taxon>
        <taxon>Dikarya</taxon>
        <taxon>Basidiomycota</taxon>
        <taxon>Ustilaginomycotina</taxon>
        <taxon>Exobasidiomycetes</taxon>
        <taxon>Ceraceosorales</taxon>
        <taxon>Ceraceosoraceae</taxon>
        <taxon>Ceraceosorus</taxon>
    </lineage>
</organism>
<evidence type="ECO:0000313" key="5">
    <source>
        <dbReference type="Proteomes" id="UP000245783"/>
    </source>
</evidence>
<dbReference type="Pfam" id="PF00293">
    <property type="entry name" value="NUDIX"/>
    <property type="match status" value="1"/>
</dbReference>
<proteinExistence type="predicted"/>
<dbReference type="GeneID" id="37033039"/>